<name>A0A3Q8S4H2_9BACL</name>
<keyword evidence="3" id="KW-1185">Reference proteome</keyword>
<sequence length="226" mass="25580">MSMRAFRNQMAFHWHENRKRLFVFGAILLLLDIWLLAGYGIYEPENAMALVANNNFFAISIFIVLITYITAANSFPLLLGSGYTRKQYFWGSLAYLGAFNLAISLAQTLLTLVLKQLLPLLGFNLDEYIISFGRMWYSLFAAYFLLAMLFFLLSTLMYRYGFLWGAGLIAVYILGLNVFRTNNPTLIDATARTLADVLAPHYAIAASLATALICWLLYRSAEVKTS</sequence>
<evidence type="ECO:0000256" key="1">
    <source>
        <dbReference type="SAM" id="Phobius"/>
    </source>
</evidence>
<dbReference type="InterPro" id="IPR025126">
    <property type="entry name" value="DUF4052"/>
</dbReference>
<reference evidence="2 3" key="1">
    <citation type="submission" date="2018-11" db="EMBL/GenBank/DDBJ databases">
        <title>Genome sequencing of Paenibacillus lentus DSM25539(T).</title>
        <authorList>
            <person name="Kook J.-K."/>
            <person name="Park S.-N."/>
            <person name="Lim Y.K."/>
        </authorList>
    </citation>
    <scope>NUCLEOTIDE SEQUENCE [LARGE SCALE GENOMIC DNA]</scope>
    <source>
        <strain evidence="2 3">DSM 25539</strain>
    </source>
</reference>
<keyword evidence="1" id="KW-0472">Membrane</keyword>
<feature type="transmembrane region" description="Helical" evidence="1">
    <location>
        <begin position="199"/>
        <end position="218"/>
    </location>
</feature>
<keyword evidence="1" id="KW-0812">Transmembrane</keyword>
<keyword evidence="1" id="KW-1133">Transmembrane helix</keyword>
<feature type="transmembrane region" description="Helical" evidence="1">
    <location>
        <begin position="134"/>
        <end position="153"/>
    </location>
</feature>
<feature type="transmembrane region" description="Helical" evidence="1">
    <location>
        <begin position="92"/>
        <end position="114"/>
    </location>
</feature>
<feature type="transmembrane region" description="Helical" evidence="1">
    <location>
        <begin position="160"/>
        <end position="179"/>
    </location>
</feature>
<feature type="transmembrane region" description="Helical" evidence="1">
    <location>
        <begin position="21"/>
        <end position="42"/>
    </location>
</feature>
<dbReference type="AlphaFoldDB" id="A0A3Q8S4H2"/>
<protein>
    <submittedName>
        <fullName evidence="2">DUF4052 domain-containing protein</fullName>
    </submittedName>
</protein>
<evidence type="ECO:0000313" key="3">
    <source>
        <dbReference type="Proteomes" id="UP000273145"/>
    </source>
</evidence>
<dbReference type="EMBL" id="CP034248">
    <property type="protein sequence ID" value="AZK46288.1"/>
    <property type="molecule type" value="Genomic_DNA"/>
</dbReference>
<proteinExistence type="predicted"/>
<dbReference type="Pfam" id="PF13261">
    <property type="entry name" value="DUF4052"/>
    <property type="match status" value="1"/>
</dbReference>
<organism evidence="2 3">
    <name type="scientific">Paenibacillus lentus</name>
    <dbReference type="NCBI Taxonomy" id="1338368"/>
    <lineage>
        <taxon>Bacteria</taxon>
        <taxon>Bacillati</taxon>
        <taxon>Bacillota</taxon>
        <taxon>Bacilli</taxon>
        <taxon>Bacillales</taxon>
        <taxon>Paenibacillaceae</taxon>
        <taxon>Paenibacillus</taxon>
    </lineage>
</organism>
<evidence type="ECO:0000313" key="2">
    <source>
        <dbReference type="EMBL" id="AZK46288.1"/>
    </source>
</evidence>
<dbReference type="KEGG" id="plen:EIM92_08930"/>
<dbReference type="OrthoDB" id="2624854at2"/>
<feature type="transmembrane region" description="Helical" evidence="1">
    <location>
        <begin position="57"/>
        <end position="80"/>
    </location>
</feature>
<gene>
    <name evidence="2" type="ORF">EIM92_08930</name>
</gene>
<accession>A0A3Q8S4H2</accession>
<dbReference type="Proteomes" id="UP000273145">
    <property type="component" value="Chromosome"/>
</dbReference>